<dbReference type="Gene3D" id="3.10.120.10">
    <property type="entry name" value="Cytochrome b5-like heme/steroid binding domain"/>
    <property type="match status" value="1"/>
</dbReference>
<evidence type="ECO:0000256" key="7">
    <source>
        <dbReference type="ARBA" id="ARBA00022982"/>
    </source>
</evidence>
<evidence type="ECO:0000256" key="9">
    <source>
        <dbReference type="ARBA" id="ARBA00023004"/>
    </source>
</evidence>
<keyword evidence="3 12" id="KW-0349">Heme</keyword>
<evidence type="ECO:0000256" key="5">
    <source>
        <dbReference type="ARBA" id="ARBA00022723"/>
    </source>
</evidence>
<keyword evidence="5 12" id="KW-0479">Metal-binding</keyword>
<reference evidence="15 16" key="1">
    <citation type="submission" date="2024-03" db="EMBL/GenBank/DDBJ databases">
        <authorList>
            <person name="Martinez-Hernandez J."/>
        </authorList>
    </citation>
    <scope>NUCLEOTIDE SEQUENCE [LARGE SCALE GENOMIC DNA]</scope>
</reference>
<dbReference type="PRINTS" id="PR00363">
    <property type="entry name" value="CYTOCHROMEB5"/>
</dbReference>
<keyword evidence="6" id="KW-0256">Endoplasmic reticulum</keyword>
<dbReference type="PANTHER" id="PTHR19359">
    <property type="entry name" value="CYTOCHROME B5"/>
    <property type="match status" value="1"/>
</dbReference>
<dbReference type="Proteomes" id="UP001497480">
    <property type="component" value="Unassembled WGS sequence"/>
</dbReference>
<dbReference type="GO" id="GO:0005789">
    <property type="term" value="C:endoplasmic reticulum membrane"/>
    <property type="evidence" value="ECO:0007669"/>
    <property type="project" value="UniProtKB-SubCell"/>
</dbReference>
<dbReference type="InterPro" id="IPR018506">
    <property type="entry name" value="Cyt_B5_heme-BS"/>
</dbReference>
<keyword evidence="9 12" id="KW-0408">Iron</keyword>
<dbReference type="InterPro" id="IPR036400">
    <property type="entry name" value="Cyt_B5-like_heme/steroid_sf"/>
</dbReference>
<feature type="domain" description="Cytochrome b5 heme-binding" evidence="14">
    <location>
        <begin position="5"/>
        <end position="81"/>
    </location>
</feature>
<dbReference type="SUPFAM" id="SSF55856">
    <property type="entry name" value="Cytochrome b5-like heme/steroid binding domain"/>
    <property type="match status" value="1"/>
</dbReference>
<keyword evidence="4" id="KW-0812">Transmembrane</keyword>
<dbReference type="PANTHER" id="PTHR19359:SF129">
    <property type="entry name" value="CYTOCHROME B5 ISOFORM B"/>
    <property type="match status" value="1"/>
</dbReference>
<evidence type="ECO:0000256" key="2">
    <source>
        <dbReference type="ARBA" id="ARBA00022448"/>
    </source>
</evidence>
<comment type="caution">
    <text evidence="15">The sequence shown here is derived from an EMBL/GenBank/DDBJ whole genome shotgun (WGS) entry which is preliminary data.</text>
</comment>
<organism evidence="15 16">
    <name type="scientific">Lupinus luteus</name>
    <name type="common">European yellow lupine</name>
    <dbReference type="NCBI Taxonomy" id="3873"/>
    <lineage>
        <taxon>Eukaryota</taxon>
        <taxon>Viridiplantae</taxon>
        <taxon>Streptophyta</taxon>
        <taxon>Embryophyta</taxon>
        <taxon>Tracheophyta</taxon>
        <taxon>Spermatophyta</taxon>
        <taxon>Magnoliopsida</taxon>
        <taxon>eudicotyledons</taxon>
        <taxon>Gunneridae</taxon>
        <taxon>Pentapetalae</taxon>
        <taxon>rosids</taxon>
        <taxon>fabids</taxon>
        <taxon>Fabales</taxon>
        <taxon>Fabaceae</taxon>
        <taxon>Papilionoideae</taxon>
        <taxon>50 kb inversion clade</taxon>
        <taxon>genistoids sensu lato</taxon>
        <taxon>core genistoids</taxon>
        <taxon>Genisteae</taxon>
        <taxon>Lupinus</taxon>
    </lineage>
</organism>
<dbReference type="InterPro" id="IPR050668">
    <property type="entry name" value="Cytochrome_b5"/>
</dbReference>
<evidence type="ECO:0000256" key="3">
    <source>
        <dbReference type="ARBA" id="ARBA00022617"/>
    </source>
</evidence>
<dbReference type="PROSITE" id="PS00191">
    <property type="entry name" value="CYTOCHROME_B5_1"/>
    <property type="match status" value="1"/>
</dbReference>
<gene>
    <name evidence="15" type="ORF">LLUT_LOCUS8999</name>
</gene>
<dbReference type="EMBL" id="CAXHTB010000006">
    <property type="protein sequence ID" value="CAL0307939.1"/>
    <property type="molecule type" value="Genomic_DNA"/>
</dbReference>
<evidence type="ECO:0000256" key="11">
    <source>
        <dbReference type="ARBA" id="ARBA00038168"/>
    </source>
</evidence>
<dbReference type="PROSITE" id="PS50255">
    <property type="entry name" value="CYTOCHROME_B5_2"/>
    <property type="match status" value="1"/>
</dbReference>
<evidence type="ECO:0000313" key="15">
    <source>
        <dbReference type="EMBL" id="CAL0307939.1"/>
    </source>
</evidence>
<name>A0AAV1WF26_LUPLU</name>
<dbReference type="Pfam" id="PF00173">
    <property type="entry name" value="Cyt-b5"/>
    <property type="match status" value="1"/>
</dbReference>
<keyword evidence="7" id="KW-0249">Electron transport</keyword>
<keyword evidence="8" id="KW-1133">Transmembrane helix</keyword>
<dbReference type="SMART" id="SM01117">
    <property type="entry name" value="Cyt-b5"/>
    <property type="match status" value="1"/>
</dbReference>
<evidence type="ECO:0000259" key="14">
    <source>
        <dbReference type="PROSITE" id="PS50255"/>
    </source>
</evidence>
<feature type="region of interest" description="Disordered" evidence="13">
    <location>
        <begin position="87"/>
        <end position="109"/>
    </location>
</feature>
<keyword evidence="10" id="KW-0472">Membrane</keyword>
<comment type="similarity">
    <text evidence="11 12">Belongs to the cytochrome b5 family.</text>
</comment>
<dbReference type="FunFam" id="3.10.120.10:FF:000002">
    <property type="entry name" value="Cytochrome b5 type B"/>
    <property type="match status" value="1"/>
</dbReference>
<keyword evidence="16" id="KW-1185">Reference proteome</keyword>
<evidence type="ECO:0000256" key="1">
    <source>
        <dbReference type="ARBA" id="ARBA00004131"/>
    </source>
</evidence>
<evidence type="ECO:0000256" key="13">
    <source>
        <dbReference type="SAM" id="MobiDB-lite"/>
    </source>
</evidence>
<proteinExistence type="inferred from homology"/>
<evidence type="ECO:0000256" key="4">
    <source>
        <dbReference type="ARBA" id="ARBA00022692"/>
    </source>
</evidence>
<dbReference type="GO" id="GO:0020037">
    <property type="term" value="F:heme binding"/>
    <property type="evidence" value="ECO:0007669"/>
    <property type="project" value="UniProtKB-UniRule"/>
</dbReference>
<evidence type="ECO:0000256" key="6">
    <source>
        <dbReference type="ARBA" id="ARBA00022824"/>
    </source>
</evidence>
<protein>
    <recommendedName>
        <fullName evidence="14">Cytochrome b5 heme-binding domain-containing protein</fullName>
    </recommendedName>
</protein>
<dbReference type="AlphaFoldDB" id="A0AAV1WF26"/>
<accession>A0AAV1WF26</accession>
<keyword evidence="2" id="KW-0813">Transport</keyword>
<dbReference type="InterPro" id="IPR001199">
    <property type="entry name" value="Cyt_B5-like_heme/steroid-bd"/>
</dbReference>
<evidence type="ECO:0000256" key="8">
    <source>
        <dbReference type="ARBA" id="ARBA00022989"/>
    </source>
</evidence>
<comment type="subcellular location">
    <subcellularLocation>
        <location evidence="1">Endoplasmic reticulum membrane</location>
        <topology evidence="1">Single-pass membrane protein</topology>
        <orientation evidence="1">Cytoplasmic side</orientation>
    </subcellularLocation>
</comment>
<sequence>MSSNSKVFTLDEVAKHNRKNDCWIIVSGKVYDVTPFLNDHPGGDLVILSATEKDATFEFEVVDHSESAIEDMQKYYVGEFETNTLPAEVDNTHNSPPPFRQADAPSTSNQSSGLVLKILKYLLPLLILASAYALQYYGKSSEPSES</sequence>
<evidence type="ECO:0000313" key="16">
    <source>
        <dbReference type="Proteomes" id="UP001497480"/>
    </source>
</evidence>
<evidence type="ECO:0000256" key="10">
    <source>
        <dbReference type="ARBA" id="ARBA00023136"/>
    </source>
</evidence>
<dbReference type="GO" id="GO:0046872">
    <property type="term" value="F:metal ion binding"/>
    <property type="evidence" value="ECO:0007669"/>
    <property type="project" value="UniProtKB-UniRule"/>
</dbReference>
<evidence type="ECO:0000256" key="12">
    <source>
        <dbReference type="RuleBase" id="RU362121"/>
    </source>
</evidence>